<accession>A0A1G1WJH7</accession>
<gene>
    <name evidence="2" type="ORF">A2Z42_02890</name>
</gene>
<name>A0A1G1WJH7_9BACT</name>
<dbReference type="InterPro" id="IPR029060">
    <property type="entry name" value="PIN-like_dom_sf"/>
</dbReference>
<comment type="caution">
    <text evidence="2">The sequence shown here is derived from an EMBL/GenBank/DDBJ whole genome shotgun (WGS) entry which is preliminary data.</text>
</comment>
<feature type="domain" description="PIN" evidence="1">
    <location>
        <begin position="2"/>
        <end position="124"/>
    </location>
</feature>
<dbReference type="EMBL" id="MHCU01000021">
    <property type="protein sequence ID" value="OGY27833.1"/>
    <property type="molecule type" value="Genomic_DNA"/>
</dbReference>
<evidence type="ECO:0000259" key="1">
    <source>
        <dbReference type="Pfam" id="PF01850"/>
    </source>
</evidence>
<dbReference type="InterPro" id="IPR052106">
    <property type="entry name" value="PINc/VapC_TA"/>
</dbReference>
<dbReference type="Gene3D" id="3.40.50.1010">
    <property type="entry name" value="5'-nuclease"/>
    <property type="match status" value="1"/>
</dbReference>
<dbReference type="SUPFAM" id="SSF88723">
    <property type="entry name" value="PIN domain-like"/>
    <property type="match status" value="1"/>
</dbReference>
<dbReference type="Proteomes" id="UP000176645">
    <property type="component" value="Unassembled WGS sequence"/>
</dbReference>
<reference evidence="2 3" key="1">
    <citation type="journal article" date="2016" name="Nat. Commun.">
        <title>Thousands of microbial genomes shed light on interconnected biogeochemical processes in an aquifer system.</title>
        <authorList>
            <person name="Anantharaman K."/>
            <person name="Brown C.T."/>
            <person name="Hug L.A."/>
            <person name="Sharon I."/>
            <person name="Castelle C.J."/>
            <person name="Probst A.J."/>
            <person name="Thomas B.C."/>
            <person name="Singh A."/>
            <person name="Wilkins M.J."/>
            <person name="Karaoz U."/>
            <person name="Brodie E.L."/>
            <person name="Williams K.H."/>
            <person name="Hubbard S.S."/>
            <person name="Banfield J.F."/>
        </authorList>
    </citation>
    <scope>NUCLEOTIDE SEQUENCE [LARGE SCALE GENOMIC DNA]</scope>
</reference>
<evidence type="ECO:0000313" key="3">
    <source>
        <dbReference type="Proteomes" id="UP000176645"/>
    </source>
</evidence>
<sequence length="129" mass="15176">MIFVDTNYFLRLFLADNAHQYQTAKELINNAAVGKVKIFTSTIVVFEIYWVLRSYYQRDKEQIVKTLEDFLNLEFIQLEERELLRGSLKLFRDSRISLVDCYNLIFAKGLGAKAFKTFDQKLAKFISVD</sequence>
<dbReference type="InterPro" id="IPR002716">
    <property type="entry name" value="PIN_dom"/>
</dbReference>
<protein>
    <recommendedName>
        <fullName evidence="1">PIN domain-containing protein</fullName>
    </recommendedName>
</protein>
<dbReference type="Pfam" id="PF01850">
    <property type="entry name" value="PIN"/>
    <property type="match status" value="1"/>
</dbReference>
<organism evidence="2 3">
    <name type="scientific">Candidatus Woykebacteria bacterium RBG_19FT_COMBO_43_10</name>
    <dbReference type="NCBI Taxonomy" id="1802598"/>
    <lineage>
        <taxon>Bacteria</taxon>
        <taxon>Candidatus Woykeibacteriota</taxon>
    </lineage>
</organism>
<dbReference type="PANTHER" id="PTHR38826">
    <property type="entry name" value="RIBONUCLEASE VAPC13"/>
    <property type="match status" value="1"/>
</dbReference>
<proteinExistence type="predicted"/>
<evidence type="ECO:0000313" key="2">
    <source>
        <dbReference type="EMBL" id="OGY27833.1"/>
    </source>
</evidence>
<dbReference type="PANTHER" id="PTHR38826:SF5">
    <property type="entry name" value="RIBONUCLEASE VAPC13"/>
    <property type="match status" value="1"/>
</dbReference>
<dbReference type="AlphaFoldDB" id="A0A1G1WJH7"/>